<dbReference type="InterPro" id="IPR050812">
    <property type="entry name" value="Preph/Arog_dehydrog"/>
</dbReference>
<dbReference type="Pfam" id="PF02153">
    <property type="entry name" value="PDH_N"/>
    <property type="match status" value="1"/>
</dbReference>
<name>A0ABP6VF22_9ACTN</name>
<dbReference type="NCBIfam" id="NF005112">
    <property type="entry name" value="PRK06545.2-4"/>
    <property type="match status" value="1"/>
</dbReference>
<evidence type="ECO:0000259" key="4">
    <source>
        <dbReference type="PROSITE" id="PS51176"/>
    </source>
</evidence>
<organism evidence="5 6">
    <name type="scientific">Streptomyces osmaniensis</name>
    <dbReference type="NCBI Taxonomy" id="593134"/>
    <lineage>
        <taxon>Bacteria</taxon>
        <taxon>Bacillati</taxon>
        <taxon>Actinomycetota</taxon>
        <taxon>Actinomycetes</taxon>
        <taxon>Kitasatosporales</taxon>
        <taxon>Streptomycetaceae</taxon>
        <taxon>Streptomyces</taxon>
    </lineage>
</organism>
<dbReference type="SUPFAM" id="SSF51735">
    <property type="entry name" value="NAD(P)-binding Rossmann-fold domains"/>
    <property type="match status" value="1"/>
</dbReference>
<feature type="compositionally biased region" description="Polar residues" evidence="3">
    <location>
        <begin position="285"/>
        <end position="295"/>
    </location>
</feature>
<dbReference type="PROSITE" id="PS51176">
    <property type="entry name" value="PDH_ADH"/>
    <property type="match status" value="1"/>
</dbReference>
<dbReference type="Pfam" id="PF20463">
    <property type="entry name" value="PDH_C"/>
    <property type="match status" value="1"/>
</dbReference>
<dbReference type="PANTHER" id="PTHR21363">
    <property type="entry name" value="PREPHENATE DEHYDROGENASE"/>
    <property type="match status" value="1"/>
</dbReference>
<evidence type="ECO:0000313" key="5">
    <source>
        <dbReference type="EMBL" id="GAA3531702.1"/>
    </source>
</evidence>
<dbReference type="PANTHER" id="PTHR21363:SF0">
    <property type="entry name" value="PREPHENATE DEHYDROGENASE [NADP(+)]"/>
    <property type="match status" value="1"/>
</dbReference>
<evidence type="ECO:0000256" key="2">
    <source>
        <dbReference type="ARBA" id="ARBA00023002"/>
    </source>
</evidence>
<feature type="region of interest" description="Disordered" evidence="3">
    <location>
        <begin position="281"/>
        <end position="307"/>
    </location>
</feature>
<dbReference type="EMBL" id="BAABCE010000002">
    <property type="protein sequence ID" value="GAA3531702.1"/>
    <property type="molecule type" value="Genomic_DNA"/>
</dbReference>
<dbReference type="Gene3D" id="1.10.3660.10">
    <property type="entry name" value="6-phosphogluconate dehydrogenase C-terminal like domain"/>
    <property type="match status" value="1"/>
</dbReference>
<accession>A0ABP6VF22</accession>
<dbReference type="InterPro" id="IPR046825">
    <property type="entry name" value="PDH_C"/>
</dbReference>
<proteinExistence type="inferred from homology"/>
<evidence type="ECO:0000256" key="3">
    <source>
        <dbReference type="SAM" id="MobiDB-lite"/>
    </source>
</evidence>
<dbReference type="InterPro" id="IPR003099">
    <property type="entry name" value="Prephen_DH"/>
</dbReference>
<evidence type="ECO:0000313" key="6">
    <source>
        <dbReference type="Proteomes" id="UP001500707"/>
    </source>
</evidence>
<protein>
    <submittedName>
        <fullName evidence="5">Prephenate dehydrogenase</fullName>
    </submittedName>
</protein>
<gene>
    <name evidence="5" type="ORF">GCM10022295_12170</name>
</gene>
<dbReference type="InterPro" id="IPR008927">
    <property type="entry name" value="6-PGluconate_DH-like_C_sf"/>
</dbReference>
<dbReference type="InterPro" id="IPR046826">
    <property type="entry name" value="PDH_N"/>
</dbReference>
<dbReference type="Gene3D" id="3.40.50.720">
    <property type="entry name" value="NAD(P)-binding Rossmann-like Domain"/>
    <property type="match status" value="1"/>
</dbReference>
<reference evidence="6" key="1">
    <citation type="journal article" date="2019" name="Int. J. Syst. Evol. Microbiol.">
        <title>The Global Catalogue of Microorganisms (GCM) 10K type strain sequencing project: providing services to taxonomists for standard genome sequencing and annotation.</title>
        <authorList>
            <consortium name="The Broad Institute Genomics Platform"/>
            <consortium name="The Broad Institute Genome Sequencing Center for Infectious Disease"/>
            <person name="Wu L."/>
            <person name="Ma J."/>
        </authorList>
    </citation>
    <scope>NUCLEOTIDE SEQUENCE [LARGE SCALE GENOMIC DNA]</scope>
    <source>
        <strain evidence="6">JCM 17656</strain>
    </source>
</reference>
<dbReference type="Proteomes" id="UP001500707">
    <property type="component" value="Unassembled WGS sequence"/>
</dbReference>
<sequence>MRSAAVVGTGLIGTSIALALRGRGVTTYLIDTNPEAARIAADLGAGIAGRPREPVDLAVLAVPPQHVAAALAEHQSQDLAHDFTDAASVKELPQRQAARAGCDLTRFVGGHPMGGREQSGPLAAKDDLFQGRPWVLTPSPETRVQAVERARRLAELCGARPVVMAHAEHDRAVALTSHAPHLVSSLLAARLLHGEQTQLGLAGQGLQDVTRLAAGSAELWTDILGSNAVAVADVLAEFALDLHQVVDALRGLGTVREPEQRRAHTELLSTALVRGIQGRARIPARSTTPGPNLSTAYAAAPRGALNR</sequence>
<evidence type="ECO:0000256" key="1">
    <source>
        <dbReference type="ARBA" id="ARBA00007964"/>
    </source>
</evidence>
<dbReference type="InterPro" id="IPR036291">
    <property type="entry name" value="NAD(P)-bd_dom_sf"/>
</dbReference>
<dbReference type="SUPFAM" id="SSF48179">
    <property type="entry name" value="6-phosphogluconate dehydrogenase C-terminal domain-like"/>
    <property type="match status" value="1"/>
</dbReference>
<keyword evidence="2" id="KW-0560">Oxidoreductase</keyword>
<dbReference type="RefSeq" id="WP_346180627.1">
    <property type="nucleotide sequence ID" value="NZ_BAABCE010000002.1"/>
</dbReference>
<keyword evidence="6" id="KW-1185">Reference proteome</keyword>
<comment type="caution">
    <text evidence="5">The sequence shown here is derived from an EMBL/GenBank/DDBJ whole genome shotgun (WGS) entry which is preliminary data.</text>
</comment>
<feature type="domain" description="Prephenate/arogenate dehydrogenase" evidence="4">
    <location>
        <begin position="2"/>
        <end position="286"/>
    </location>
</feature>
<comment type="similarity">
    <text evidence="1">Belongs to the prephenate/arogenate dehydrogenase family.</text>
</comment>